<evidence type="ECO:0000313" key="1">
    <source>
        <dbReference type="EMBL" id="CAF1929407.1"/>
    </source>
</evidence>
<accession>A0A816L5R4</accession>
<protein>
    <submittedName>
        <fullName evidence="1">(rape) hypothetical protein</fullName>
    </submittedName>
</protein>
<gene>
    <name evidence="1" type="ORF">DARMORV10_C05P33060.1</name>
</gene>
<feature type="non-terminal residue" evidence="1">
    <location>
        <position position="75"/>
    </location>
</feature>
<dbReference type="AlphaFoldDB" id="A0A816L5R4"/>
<sequence>MSALVVKASSALMRSGVTISARRVAAARYNGQTRNRKRRGGGGSGRRKYEAKLNLIIKHDLIGRLRMMQSDVYSL</sequence>
<dbReference type="Proteomes" id="UP001295469">
    <property type="component" value="Chromosome C05"/>
</dbReference>
<dbReference type="EMBL" id="HG994369">
    <property type="protein sequence ID" value="CAF1929407.1"/>
    <property type="molecule type" value="Genomic_DNA"/>
</dbReference>
<reference evidence="1" key="1">
    <citation type="submission" date="2021-01" db="EMBL/GenBank/DDBJ databases">
        <authorList>
            <consortium name="Genoscope - CEA"/>
            <person name="William W."/>
        </authorList>
    </citation>
    <scope>NUCLEOTIDE SEQUENCE</scope>
</reference>
<proteinExistence type="predicted"/>
<name>A0A816L5R4_BRANA</name>
<organism evidence="1">
    <name type="scientific">Brassica napus</name>
    <name type="common">Rape</name>
    <dbReference type="NCBI Taxonomy" id="3708"/>
    <lineage>
        <taxon>Eukaryota</taxon>
        <taxon>Viridiplantae</taxon>
        <taxon>Streptophyta</taxon>
        <taxon>Embryophyta</taxon>
        <taxon>Tracheophyta</taxon>
        <taxon>Spermatophyta</taxon>
        <taxon>Magnoliopsida</taxon>
        <taxon>eudicotyledons</taxon>
        <taxon>Gunneridae</taxon>
        <taxon>Pentapetalae</taxon>
        <taxon>rosids</taxon>
        <taxon>malvids</taxon>
        <taxon>Brassicales</taxon>
        <taxon>Brassicaceae</taxon>
        <taxon>Brassiceae</taxon>
        <taxon>Brassica</taxon>
    </lineage>
</organism>